<dbReference type="EMBL" id="JAKMXF010000054">
    <property type="protein sequence ID" value="KAI6659714.1"/>
    <property type="molecule type" value="Genomic_DNA"/>
</dbReference>
<gene>
    <name evidence="1" type="ORF">LOD99_10717</name>
</gene>
<dbReference type="AlphaFoldDB" id="A0AAV7KF36"/>
<sequence>MSRKIAVFKEYNFGRHYSTRHAQNFDMLNGRMRIDRINSLKQNMNGQQSIFKAEIQSSEAATKVRLLTVKEIAKRGKSLPDGENVKDSLYKFTSTYICPYKKSMLEKQPLHL</sequence>
<organism evidence="1 2">
    <name type="scientific">Oopsacas minuta</name>
    <dbReference type="NCBI Taxonomy" id="111878"/>
    <lineage>
        <taxon>Eukaryota</taxon>
        <taxon>Metazoa</taxon>
        <taxon>Porifera</taxon>
        <taxon>Hexactinellida</taxon>
        <taxon>Hexasterophora</taxon>
        <taxon>Lyssacinosida</taxon>
        <taxon>Leucopsacidae</taxon>
        <taxon>Oopsacas</taxon>
    </lineage>
</organism>
<accession>A0AAV7KF36</accession>
<dbReference type="PANTHER" id="PTHR45913">
    <property type="entry name" value="EPM2A-INTERACTING PROTEIN 1"/>
    <property type="match status" value="1"/>
</dbReference>
<dbReference type="Proteomes" id="UP001165289">
    <property type="component" value="Unassembled WGS sequence"/>
</dbReference>
<protein>
    <submittedName>
        <fullName evidence="1">General transcription factor II-I repeat domain-containing protein 2A-like</fullName>
    </submittedName>
</protein>
<evidence type="ECO:0000313" key="2">
    <source>
        <dbReference type="Proteomes" id="UP001165289"/>
    </source>
</evidence>
<proteinExistence type="predicted"/>
<comment type="caution">
    <text evidence="1">The sequence shown here is derived from an EMBL/GenBank/DDBJ whole genome shotgun (WGS) entry which is preliminary data.</text>
</comment>
<dbReference type="PANTHER" id="PTHR45913:SF5">
    <property type="entry name" value="GENERAL TRANSCRIPTION FACTOR II-I REPEAT DOMAIN-CONTAINING PROTEIN 2A-LIKE PROTEIN"/>
    <property type="match status" value="1"/>
</dbReference>
<evidence type="ECO:0000313" key="1">
    <source>
        <dbReference type="EMBL" id="KAI6659714.1"/>
    </source>
</evidence>
<reference evidence="1 2" key="1">
    <citation type="journal article" date="2023" name="BMC Biol.">
        <title>The compact genome of the sponge Oopsacas minuta (Hexactinellida) is lacking key metazoan core genes.</title>
        <authorList>
            <person name="Santini S."/>
            <person name="Schenkelaars Q."/>
            <person name="Jourda C."/>
            <person name="Duchesne M."/>
            <person name="Belahbib H."/>
            <person name="Rocher C."/>
            <person name="Selva M."/>
            <person name="Riesgo A."/>
            <person name="Vervoort M."/>
            <person name="Leys S.P."/>
            <person name="Kodjabachian L."/>
            <person name="Le Bivic A."/>
            <person name="Borchiellini C."/>
            <person name="Claverie J.M."/>
            <person name="Renard E."/>
        </authorList>
    </citation>
    <scope>NUCLEOTIDE SEQUENCE [LARGE SCALE GENOMIC DNA]</scope>
    <source>
        <strain evidence="1">SPO-2</strain>
    </source>
</reference>
<keyword evidence="2" id="KW-1185">Reference proteome</keyword>
<name>A0AAV7KF36_9METZ</name>